<organism evidence="3 4">
    <name type="scientific">Undibacterium flavidum</name>
    <dbReference type="NCBI Taxonomy" id="2762297"/>
    <lineage>
        <taxon>Bacteria</taxon>
        <taxon>Pseudomonadati</taxon>
        <taxon>Pseudomonadota</taxon>
        <taxon>Betaproteobacteria</taxon>
        <taxon>Burkholderiales</taxon>
        <taxon>Oxalobacteraceae</taxon>
        <taxon>Undibacterium</taxon>
    </lineage>
</organism>
<dbReference type="EMBL" id="JACOGA010000013">
    <property type="protein sequence ID" value="MBC3874823.1"/>
    <property type="molecule type" value="Genomic_DNA"/>
</dbReference>
<proteinExistence type="predicted"/>
<sequence length="275" mass="30796">MSLPVSAGVLDEDTYVNERTIAPTIDSLNENVLSENVLSENVINENANSITLVGEDEWYPYAALKDGKLQGLAVDIIEAAFAAVKVKVQFKSAPYARCLMLAESGQELACFDSLKDGKLNKKFLFHTEPIFSAEIGIYALSNSGEKNVQLSTLRGKQVGVTHGYTYTDKVDTDNWIIREVAPTDLSNLRKLLRQRSAYSLVYTRVVDHLLTRYPDEFRGKIKQVGSLSQSALFVSFSKQRAESVKFAELLDEGLRKIKKNGEYAKIEQKWQHPLP</sequence>
<dbReference type="SUPFAM" id="SSF53850">
    <property type="entry name" value="Periplasmic binding protein-like II"/>
    <property type="match status" value="1"/>
</dbReference>
<comment type="caution">
    <text evidence="3">The sequence shown here is derived from an EMBL/GenBank/DDBJ whole genome shotgun (WGS) entry which is preliminary data.</text>
</comment>
<keyword evidence="4" id="KW-1185">Reference proteome</keyword>
<dbReference type="Pfam" id="PF00497">
    <property type="entry name" value="SBP_bac_3"/>
    <property type="match status" value="1"/>
</dbReference>
<evidence type="ECO:0000259" key="2">
    <source>
        <dbReference type="Pfam" id="PF00497"/>
    </source>
</evidence>
<keyword evidence="1" id="KW-0732">Signal</keyword>
<gene>
    <name evidence="3" type="ORF">H8K55_14620</name>
</gene>
<evidence type="ECO:0000313" key="4">
    <source>
        <dbReference type="Proteomes" id="UP000624279"/>
    </source>
</evidence>
<dbReference type="InterPro" id="IPR001638">
    <property type="entry name" value="Solute-binding_3/MltF_N"/>
</dbReference>
<dbReference type="RefSeq" id="WP_186942802.1">
    <property type="nucleotide sequence ID" value="NZ_JACOGA010000013.1"/>
</dbReference>
<evidence type="ECO:0000256" key="1">
    <source>
        <dbReference type="ARBA" id="ARBA00022729"/>
    </source>
</evidence>
<dbReference type="Proteomes" id="UP000624279">
    <property type="component" value="Unassembled WGS sequence"/>
</dbReference>
<feature type="domain" description="Solute-binding protein family 3/N-terminal" evidence="2">
    <location>
        <begin position="51"/>
        <end position="271"/>
    </location>
</feature>
<protein>
    <submittedName>
        <fullName evidence="3">Transporter substrate-binding domain-containing protein</fullName>
    </submittedName>
</protein>
<dbReference type="Gene3D" id="3.40.190.10">
    <property type="entry name" value="Periplasmic binding protein-like II"/>
    <property type="match status" value="2"/>
</dbReference>
<name>A0ABR6YE40_9BURK</name>
<accession>A0ABR6YE40</accession>
<reference evidence="3 4" key="1">
    <citation type="submission" date="2020-08" db="EMBL/GenBank/DDBJ databases">
        <title>Novel species isolated from subtropical streams in China.</title>
        <authorList>
            <person name="Lu H."/>
        </authorList>
    </citation>
    <scope>NUCLEOTIDE SEQUENCE [LARGE SCALE GENOMIC DNA]</scope>
    <source>
        <strain evidence="3 4">LX15W</strain>
    </source>
</reference>
<dbReference type="PANTHER" id="PTHR35936:SF6">
    <property type="entry name" value="AMINO ACID ABC TRANSPORTER SUBSTRATE-BINDING PAAT FAMILY PROTEIN"/>
    <property type="match status" value="1"/>
</dbReference>
<dbReference type="PANTHER" id="PTHR35936">
    <property type="entry name" value="MEMBRANE-BOUND LYTIC MUREIN TRANSGLYCOSYLASE F"/>
    <property type="match status" value="1"/>
</dbReference>
<evidence type="ECO:0000313" key="3">
    <source>
        <dbReference type="EMBL" id="MBC3874823.1"/>
    </source>
</evidence>